<dbReference type="GO" id="GO:0005737">
    <property type="term" value="C:cytoplasm"/>
    <property type="evidence" value="ECO:0007669"/>
    <property type="project" value="UniProtKB-SubCell"/>
</dbReference>
<organism evidence="23 24">
    <name type="scientific">Sinocyclocheilus grahami</name>
    <name type="common">Dianchi golden-line fish</name>
    <name type="synonym">Barbus grahami</name>
    <dbReference type="NCBI Taxonomy" id="75366"/>
    <lineage>
        <taxon>Eukaryota</taxon>
        <taxon>Metazoa</taxon>
        <taxon>Chordata</taxon>
        <taxon>Craniata</taxon>
        <taxon>Vertebrata</taxon>
        <taxon>Euteleostomi</taxon>
        <taxon>Actinopterygii</taxon>
        <taxon>Neopterygii</taxon>
        <taxon>Teleostei</taxon>
        <taxon>Ostariophysi</taxon>
        <taxon>Cypriniformes</taxon>
        <taxon>Cyprinidae</taxon>
        <taxon>Cyprininae</taxon>
        <taxon>Sinocyclocheilus</taxon>
    </lineage>
</organism>
<dbReference type="Pfam" id="PF12796">
    <property type="entry name" value="Ank_2"/>
    <property type="match status" value="1"/>
</dbReference>
<dbReference type="SUPFAM" id="SSF50729">
    <property type="entry name" value="PH domain-like"/>
    <property type="match status" value="1"/>
</dbReference>
<comment type="subcellular location">
    <subcellularLocation>
        <location evidence="2">Cytoplasm</location>
    </subcellularLocation>
    <subcellularLocation>
        <location evidence="1">Membrane</location>
    </subcellularLocation>
</comment>
<dbReference type="InterPro" id="IPR043593">
    <property type="entry name" value="ASAP"/>
</dbReference>
<dbReference type="Pfam" id="PF14604">
    <property type="entry name" value="SH3_9"/>
    <property type="match status" value="1"/>
</dbReference>
<dbReference type="Gene3D" id="2.30.30.40">
    <property type="entry name" value="SH3 Domains"/>
    <property type="match status" value="1"/>
</dbReference>
<dbReference type="Proteomes" id="UP000472262">
    <property type="component" value="Unassembled WGS sequence"/>
</dbReference>
<dbReference type="InterPro" id="IPR037278">
    <property type="entry name" value="ARFGAP/RecO"/>
</dbReference>
<dbReference type="SUPFAM" id="SSF103657">
    <property type="entry name" value="BAR/IMD domain-like"/>
    <property type="match status" value="1"/>
</dbReference>
<keyword evidence="24" id="KW-1185">Reference proteome</keyword>
<evidence type="ECO:0000259" key="22">
    <source>
        <dbReference type="PROSITE" id="PS50115"/>
    </source>
</evidence>
<dbReference type="Pfam" id="PF16746">
    <property type="entry name" value="BAR_3"/>
    <property type="match status" value="1"/>
</dbReference>
<keyword evidence="4" id="KW-0343">GTPase activation</keyword>
<dbReference type="InterPro" id="IPR036028">
    <property type="entry name" value="SH3-like_dom_sf"/>
</dbReference>
<dbReference type="FunFam" id="1.10.220.150:FF:000002">
    <property type="entry name" value="arf-GAP with SH3 domain, ANK repeat and PH domain-containing protein 1"/>
    <property type="match status" value="1"/>
</dbReference>
<dbReference type="Gene3D" id="1.10.220.150">
    <property type="entry name" value="Arf GTPase activating protein"/>
    <property type="match status" value="1"/>
</dbReference>
<evidence type="ECO:0000256" key="15">
    <source>
        <dbReference type="ARBA" id="ARBA00075651"/>
    </source>
</evidence>
<protein>
    <recommendedName>
        <fullName evidence="14">Arf-GAP with SH3 domain, ANK repeat and PH domain-containing protein 3</fullName>
    </recommendedName>
    <alternativeName>
        <fullName evidence="15">Development and differentiation-enhancing factor-like 1</fullName>
    </alternativeName>
</protein>
<dbReference type="SUPFAM" id="SSF57863">
    <property type="entry name" value="ArfGap/RecO-like zinc finger"/>
    <property type="match status" value="1"/>
</dbReference>
<dbReference type="InterPro" id="IPR001452">
    <property type="entry name" value="SH3_domain"/>
</dbReference>
<dbReference type="InterPro" id="IPR004148">
    <property type="entry name" value="BAR_dom"/>
</dbReference>
<dbReference type="SUPFAM" id="SSF48403">
    <property type="entry name" value="Ankyrin repeat"/>
    <property type="match status" value="1"/>
</dbReference>
<dbReference type="PROSITE" id="PS50088">
    <property type="entry name" value="ANK_REPEAT"/>
    <property type="match status" value="2"/>
</dbReference>
<dbReference type="Gene3D" id="2.30.29.30">
    <property type="entry name" value="Pleckstrin-homology domain (PH domain)/Phosphotyrosine-binding domain (PTB)"/>
    <property type="match status" value="1"/>
</dbReference>
<keyword evidence="7" id="KW-0677">Repeat</keyword>
<evidence type="ECO:0000256" key="10">
    <source>
        <dbReference type="ARBA" id="ARBA00023043"/>
    </source>
</evidence>
<dbReference type="GO" id="GO:0005096">
    <property type="term" value="F:GTPase activator activity"/>
    <property type="evidence" value="ECO:0007669"/>
    <property type="project" value="UniProtKB-KW"/>
</dbReference>
<evidence type="ECO:0000256" key="6">
    <source>
        <dbReference type="ARBA" id="ARBA00022723"/>
    </source>
</evidence>
<dbReference type="InterPro" id="IPR001164">
    <property type="entry name" value="ArfGAP_dom"/>
</dbReference>
<evidence type="ECO:0000259" key="20">
    <source>
        <dbReference type="PROSITE" id="PS50002"/>
    </source>
</evidence>
<dbReference type="PROSITE" id="PS50003">
    <property type="entry name" value="PH_DOMAIN"/>
    <property type="match status" value="1"/>
</dbReference>
<dbReference type="InterPro" id="IPR002110">
    <property type="entry name" value="Ankyrin_rpt"/>
</dbReference>
<reference evidence="23" key="1">
    <citation type="submission" date="2025-08" db="UniProtKB">
        <authorList>
            <consortium name="Ensembl"/>
        </authorList>
    </citation>
    <scope>IDENTIFICATION</scope>
</reference>
<dbReference type="Gene3D" id="1.20.1270.60">
    <property type="entry name" value="Arfaptin homology (AH) domain/BAR domain"/>
    <property type="match status" value="1"/>
</dbReference>
<evidence type="ECO:0000256" key="12">
    <source>
        <dbReference type="ARBA" id="ARBA00023136"/>
    </source>
</evidence>
<keyword evidence="8 18" id="KW-0863">Zinc-finger</keyword>
<feature type="domain" description="PH" evidence="21">
    <location>
        <begin position="300"/>
        <end position="392"/>
    </location>
</feature>
<evidence type="ECO:0000256" key="11">
    <source>
        <dbReference type="ARBA" id="ARBA00023054"/>
    </source>
</evidence>
<evidence type="ECO:0000313" key="23">
    <source>
        <dbReference type="Ensembl" id="ENSSGRP00000083703.1"/>
    </source>
</evidence>
<dbReference type="FunFam" id="1.25.40.20:FF:000006">
    <property type="entry name" value="Arf-GAP with SH3 domain, ANK repeat and PH domain-containing protein 2"/>
    <property type="match status" value="1"/>
</dbReference>
<dbReference type="InterPro" id="IPR037844">
    <property type="entry name" value="PH_ASAP"/>
</dbReference>
<proteinExistence type="predicted"/>
<feature type="repeat" description="ANK" evidence="16">
    <location>
        <begin position="578"/>
        <end position="613"/>
    </location>
</feature>
<gene>
    <name evidence="23" type="primary">asap2b</name>
</gene>
<dbReference type="Pfam" id="PF00169">
    <property type="entry name" value="PH"/>
    <property type="match status" value="1"/>
</dbReference>
<reference evidence="23" key="2">
    <citation type="submission" date="2025-09" db="UniProtKB">
        <authorList>
            <consortium name="Ensembl"/>
        </authorList>
    </citation>
    <scope>IDENTIFICATION</scope>
</reference>
<feature type="domain" description="Arf-GAP" evidence="22">
    <location>
        <begin position="416"/>
        <end position="537"/>
    </location>
</feature>
<evidence type="ECO:0000313" key="24">
    <source>
        <dbReference type="Proteomes" id="UP000472262"/>
    </source>
</evidence>
<dbReference type="FunFam" id="2.30.30.40:FF:000012">
    <property type="entry name" value="Arf-GAP with SH3 domain, ANK repeat and PH domain-containing protein 2"/>
    <property type="match status" value="1"/>
</dbReference>
<dbReference type="SUPFAM" id="SSF50044">
    <property type="entry name" value="SH3-domain"/>
    <property type="match status" value="1"/>
</dbReference>
<feature type="region of interest" description="Disordered" evidence="19">
    <location>
        <begin position="785"/>
        <end position="811"/>
    </location>
</feature>
<keyword evidence="5" id="KW-0963">Cytoplasm</keyword>
<dbReference type="InterPro" id="IPR027267">
    <property type="entry name" value="AH/BAR_dom_sf"/>
</dbReference>
<dbReference type="InterPro" id="IPR036770">
    <property type="entry name" value="Ankyrin_rpt-contain_sf"/>
</dbReference>
<evidence type="ECO:0000256" key="2">
    <source>
        <dbReference type="ARBA" id="ARBA00004496"/>
    </source>
</evidence>
<dbReference type="Gene3D" id="1.25.40.950">
    <property type="match status" value="1"/>
</dbReference>
<dbReference type="GO" id="GO:0016020">
    <property type="term" value="C:membrane"/>
    <property type="evidence" value="ECO:0007669"/>
    <property type="project" value="UniProtKB-SubCell"/>
</dbReference>
<dbReference type="SMART" id="SM00326">
    <property type="entry name" value="SH3"/>
    <property type="match status" value="1"/>
</dbReference>
<dbReference type="Gene3D" id="1.25.40.20">
    <property type="entry name" value="Ankyrin repeat-containing domain"/>
    <property type="match status" value="1"/>
</dbReference>
<dbReference type="AlphaFoldDB" id="A0A672R5H7"/>
<dbReference type="Ensembl" id="ENSSGRT00000089153.1">
    <property type="protein sequence ID" value="ENSSGRP00000083703.1"/>
    <property type="gene ID" value="ENSSGRG00000041638.1"/>
</dbReference>
<dbReference type="Pfam" id="PF01412">
    <property type="entry name" value="ArfGap"/>
    <property type="match status" value="1"/>
</dbReference>
<evidence type="ECO:0000256" key="4">
    <source>
        <dbReference type="ARBA" id="ARBA00022468"/>
    </source>
</evidence>
<feature type="domain" description="SH3" evidence="20">
    <location>
        <begin position="843"/>
        <end position="905"/>
    </location>
</feature>
<sequence>MPDQLSVLEFMDITSEDYKAPTTSVFCTRMAHCRNTVGTLEEALDLDRSVLHKMKKSVKAINSSGLTHVDNEEQYIQALERFTDSTVYKDDPEMPSYFLTFAGFTKEKYCHTHTHTQLHKLFTFLLKGDLKGVKGDLKKPFDKAWKDYETKLGKIEKEKREHAKQHGLIRTEISGGEIAEEMEKERRLFQLQMCEYLIKVNEIKVKKGVDLLQNLIKYFHAQCNFFQDGLKVVDNLKPFMENLATNLTVNKQTQDTERKQLMQLRDILKSALQSECKEDLQSKQNAGYSLHQLQGNKAHGTERSGMLLKRSEGLRKVWQKRKCTVKNGLLTISHGTANVPPANLNLLTCQVKRNPDEKKFFDLISHDRTYHFQAEDEAECQIWVSVLQNSKEEALNNAFKDDQNEDENNIVRGLTKAIVEEVKKMSGNDVCCDCGASNPTWLSTNLGVLICIECSGIHREMGVHYSRIQSLTLDVLGTSELLLANSVGNAGFNEIMEANLSAEIPKPNPSSDMQVRKDFITAKYTEKRFAQKKYAENAARLRALCDAVKSRDIFSLIQVYAEGVDLMETIQQANQHEPGETALHLAVRMVDRNSLHIVDFLVQNSGNLDKQTAKGSTALHYCCLTDNSECMKLLLRGKASVTITNEAGETPLDLAQRLRHKKCEELLTQAQTGKFNVHVHVEYDWRLHNDDLDESEDEMEDKPIPNRREERPVSCIVPGTGPMMPNMSALARDVANVVNNKHRAFIPSMICNETYGTMLDVSPLLLGLPGGPGIPLLPPLPPAPVLPTSFSSKPPPPPVPPQPKAPAPKPVKSPSRISAVCFVALLALATLYQLHCSVYFSGILPKRVKALYTCHADNLDELTFSEGEVIIVDGEEDKEWWVGHIDGEPTRKGVFPVSFVHFITD</sequence>
<dbReference type="FunFam" id="1.25.40.950:FF:000001">
    <property type="entry name" value="Arf-GAP with SH3 domain, ANK repeat and PH domain-containing protein 1"/>
    <property type="match status" value="1"/>
</dbReference>
<dbReference type="InterPro" id="IPR011993">
    <property type="entry name" value="PH-like_dom_sf"/>
</dbReference>
<name>A0A672R5H7_SINGR</name>
<evidence type="ECO:0000256" key="17">
    <source>
        <dbReference type="PROSITE-ProRule" id="PRU00192"/>
    </source>
</evidence>
<evidence type="ECO:0000256" key="3">
    <source>
        <dbReference type="ARBA" id="ARBA00022443"/>
    </source>
</evidence>
<evidence type="ECO:0000256" key="19">
    <source>
        <dbReference type="SAM" id="MobiDB-lite"/>
    </source>
</evidence>
<evidence type="ECO:0000256" key="18">
    <source>
        <dbReference type="PROSITE-ProRule" id="PRU00288"/>
    </source>
</evidence>
<evidence type="ECO:0000256" key="7">
    <source>
        <dbReference type="ARBA" id="ARBA00022737"/>
    </source>
</evidence>
<dbReference type="PROSITE" id="PS50115">
    <property type="entry name" value="ARFGAP"/>
    <property type="match status" value="1"/>
</dbReference>
<evidence type="ECO:0000256" key="14">
    <source>
        <dbReference type="ARBA" id="ARBA00072373"/>
    </source>
</evidence>
<evidence type="ECO:0000256" key="9">
    <source>
        <dbReference type="ARBA" id="ARBA00022833"/>
    </source>
</evidence>
<evidence type="ECO:0000259" key="21">
    <source>
        <dbReference type="PROSITE" id="PS50003"/>
    </source>
</evidence>
<accession>A0A672R5H7</accession>
<keyword evidence="12" id="KW-0472">Membrane</keyword>
<feature type="compositionally biased region" description="Pro residues" evidence="19">
    <location>
        <begin position="793"/>
        <end position="811"/>
    </location>
</feature>
<evidence type="ECO:0000256" key="1">
    <source>
        <dbReference type="ARBA" id="ARBA00004370"/>
    </source>
</evidence>
<feature type="repeat" description="ANK" evidence="16">
    <location>
        <begin position="614"/>
        <end position="646"/>
    </location>
</feature>
<keyword evidence="9" id="KW-0862">Zinc</keyword>
<dbReference type="PROSITE" id="PS50002">
    <property type="entry name" value="SH3"/>
    <property type="match status" value="1"/>
</dbReference>
<comment type="function">
    <text evidence="13">Promotes cell proliferation.</text>
</comment>
<dbReference type="SMART" id="SM00248">
    <property type="entry name" value="ANK"/>
    <property type="match status" value="2"/>
</dbReference>
<keyword evidence="10 16" id="KW-0040">ANK repeat</keyword>
<evidence type="ECO:0000256" key="8">
    <source>
        <dbReference type="ARBA" id="ARBA00022771"/>
    </source>
</evidence>
<keyword evidence="6" id="KW-0479">Metal-binding</keyword>
<evidence type="ECO:0000256" key="13">
    <source>
        <dbReference type="ARBA" id="ARBA00054302"/>
    </source>
</evidence>
<dbReference type="SMART" id="SM00105">
    <property type="entry name" value="ArfGap"/>
    <property type="match status" value="1"/>
</dbReference>
<dbReference type="FunFam" id="1.20.1270.60:FF:000036">
    <property type="entry name" value="Arf-GAP with SH3 domain, ANK repeat and PH domain-containing protein 3"/>
    <property type="match status" value="1"/>
</dbReference>
<dbReference type="FunFam" id="2.30.29.30:FF:000012">
    <property type="entry name" value="Arf-GAP with SH3 domain, ANK repeat and PH domain-containing protein 2"/>
    <property type="match status" value="1"/>
</dbReference>
<dbReference type="InterPro" id="IPR038508">
    <property type="entry name" value="ArfGAP_dom_sf"/>
</dbReference>
<dbReference type="PRINTS" id="PR00405">
    <property type="entry name" value="REVINTRACTNG"/>
</dbReference>
<dbReference type="PANTHER" id="PTHR45854:SF4">
    <property type="entry name" value="ARF-GAP WITH SH3 DOMAIN, ANK REPEAT AND PH DOMAIN-CONTAINING PROTEIN 2"/>
    <property type="match status" value="1"/>
</dbReference>
<dbReference type="PANTHER" id="PTHR45854">
    <property type="entry name" value="ASAP FAMILY MEMBER"/>
    <property type="match status" value="1"/>
</dbReference>
<dbReference type="SMART" id="SM00233">
    <property type="entry name" value="PH"/>
    <property type="match status" value="1"/>
</dbReference>
<dbReference type="CDD" id="cd13251">
    <property type="entry name" value="PH_ASAP"/>
    <property type="match status" value="1"/>
</dbReference>
<dbReference type="GO" id="GO:0008270">
    <property type="term" value="F:zinc ion binding"/>
    <property type="evidence" value="ECO:0007669"/>
    <property type="project" value="UniProtKB-KW"/>
</dbReference>
<dbReference type="InterPro" id="IPR001849">
    <property type="entry name" value="PH_domain"/>
</dbReference>
<keyword evidence="3 17" id="KW-0728">SH3 domain</keyword>
<keyword evidence="11" id="KW-0175">Coiled coil</keyword>
<evidence type="ECO:0000256" key="16">
    <source>
        <dbReference type="PROSITE-ProRule" id="PRU00023"/>
    </source>
</evidence>
<evidence type="ECO:0000256" key="5">
    <source>
        <dbReference type="ARBA" id="ARBA00022490"/>
    </source>
</evidence>